<dbReference type="GeneID" id="111133223"/>
<dbReference type="SUPFAM" id="SSF48403">
    <property type="entry name" value="Ankyrin repeat"/>
    <property type="match status" value="1"/>
</dbReference>
<feature type="domain" description="Novel STAND NTPase 3" evidence="7">
    <location>
        <begin position="258"/>
        <end position="413"/>
    </location>
</feature>
<dbReference type="KEGG" id="cvn:111133223"/>
<keyword evidence="5" id="KW-1133">Transmembrane helix</keyword>
<evidence type="ECO:0000256" key="6">
    <source>
        <dbReference type="SAM" id="SignalP"/>
    </source>
</evidence>
<feature type="repeat" description="ANK" evidence="3">
    <location>
        <begin position="894"/>
        <end position="926"/>
    </location>
</feature>
<feature type="repeat" description="ANK" evidence="3">
    <location>
        <begin position="861"/>
        <end position="893"/>
    </location>
</feature>
<proteinExistence type="predicted"/>
<dbReference type="RefSeq" id="XP_022337102.1">
    <property type="nucleotide sequence ID" value="XM_022481394.1"/>
</dbReference>
<keyword evidence="2 3" id="KW-0040">ANK repeat</keyword>
<evidence type="ECO:0000256" key="5">
    <source>
        <dbReference type="SAM" id="Phobius"/>
    </source>
</evidence>
<dbReference type="OrthoDB" id="1734859at2759"/>
<feature type="compositionally biased region" description="Basic and acidic residues" evidence="4">
    <location>
        <begin position="207"/>
        <end position="223"/>
    </location>
</feature>
<keyword evidence="5" id="KW-0812">Transmembrane</keyword>
<dbReference type="PROSITE" id="PS50297">
    <property type="entry name" value="ANK_REP_REGION"/>
    <property type="match status" value="5"/>
</dbReference>
<keyword evidence="5" id="KW-0472">Membrane</keyword>
<protein>
    <submittedName>
        <fullName evidence="9 10">Uncharacterized protein LOC111133223 isoform X1</fullName>
    </submittedName>
</protein>
<evidence type="ECO:0000256" key="1">
    <source>
        <dbReference type="ARBA" id="ARBA00022737"/>
    </source>
</evidence>
<keyword evidence="6" id="KW-0732">Signal</keyword>
<feature type="region of interest" description="Disordered" evidence="4">
    <location>
        <begin position="204"/>
        <end position="229"/>
    </location>
</feature>
<evidence type="ECO:0000256" key="3">
    <source>
        <dbReference type="PROSITE-ProRule" id="PRU00023"/>
    </source>
</evidence>
<evidence type="ECO:0000313" key="8">
    <source>
        <dbReference type="Proteomes" id="UP000694844"/>
    </source>
</evidence>
<reference evidence="9 10" key="1">
    <citation type="submission" date="2025-04" db="UniProtKB">
        <authorList>
            <consortium name="RefSeq"/>
        </authorList>
    </citation>
    <scope>IDENTIFICATION</scope>
    <source>
        <tissue evidence="9 10">Whole sample</tissue>
    </source>
</reference>
<dbReference type="SUPFAM" id="SSF52540">
    <property type="entry name" value="P-loop containing nucleoside triphosphate hydrolases"/>
    <property type="match status" value="1"/>
</dbReference>
<gene>
    <name evidence="9 10" type="primary">LOC111133223</name>
</gene>
<dbReference type="PANTHER" id="PTHR24180:SF45">
    <property type="entry name" value="POLY [ADP-RIBOSE] POLYMERASE TANKYRASE"/>
    <property type="match status" value="1"/>
</dbReference>
<keyword evidence="1" id="KW-0677">Repeat</keyword>
<dbReference type="PANTHER" id="PTHR24180">
    <property type="entry name" value="CYCLIN-DEPENDENT KINASE INHIBITOR 2C-RELATED"/>
    <property type="match status" value="1"/>
</dbReference>
<name>A0A8B8EC50_CRAVI</name>
<dbReference type="Gene3D" id="1.25.40.20">
    <property type="entry name" value="Ankyrin repeat-containing domain"/>
    <property type="match status" value="2"/>
</dbReference>
<feature type="repeat" description="ANK" evidence="3">
    <location>
        <begin position="960"/>
        <end position="992"/>
    </location>
</feature>
<evidence type="ECO:0000259" key="7">
    <source>
        <dbReference type="Pfam" id="PF20720"/>
    </source>
</evidence>
<dbReference type="AlphaFoldDB" id="A0A8B8EC50"/>
<accession>A0A8B8EC50</accession>
<feature type="repeat" description="ANK" evidence="3">
    <location>
        <begin position="927"/>
        <end position="959"/>
    </location>
</feature>
<dbReference type="Proteomes" id="UP000694844">
    <property type="component" value="Chromosome 5"/>
</dbReference>
<feature type="chain" id="PRO_5044666425" evidence="6">
    <location>
        <begin position="29"/>
        <end position="1047"/>
    </location>
</feature>
<keyword evidence="8" id="KW-1185">Reference proteome</keyword>
<dbReference type="RefSeq" id="XP_022337101.1">
    <property type="nucleotide sequence ID" value="XM_022481393.1"/>
</dbReference>
<evidence type="ECO:0000256" key="4">
    <source>
        <dbReference type="SAM" id="MobiDB-lite"/>
    </source>
</evidence>
<dbReference type="InterPro" id="IPR027417">
    <property type="entry name" value="P-loop_NTPase"/>
</dbReference>
<evidence type="ECO:0000313" key="9">
    <source>
        <dbReference type="RefSeq" id="XP_022337101.1"/>
    </source>
</evidence>
<evidence type="ECO:0000256" key="2">
    <source>
        <dbReference type="ARBA" id="ARBA00023043"/>
    </source>
</evidence>
<dbReference type="PROSITE" id="PS50088">
    <property type="entry name" value="ANK_REPEAT"/>
    <property type="match status" value="5"/>
</dbReference>
<dbReference type="InterPro" id="IPR049050">
    <property type="entry name" value="nSTAND3"/>
</dbReference>
<dbReference type="InterPro" id="IPR036770">
    <property type="entry name" value="Ankyrin_rpt-contain_sf"/>
</dbReference>
<dbReference type="SMART" id="SM00248">
    <property type="entry name" value="ANK"/>
    <property type="match status" value="7"/>
</dbReference>
<feature type="transmembrane region" description="Helical" evidence="5">
    <location>
        <begin position="162"/>
        <end position="184"/>
    </location>
</feature>
<feature type="repeat" description="ANK" evidence="3">
    <location>
        <begin position="993"/>
        <end position="1025"/>
    </location>
</feature>
<sequence>MQGVLWLMFLGTLLSSFLLFYECRKLDGYKFPVYTTEFCPRNKTEWEARSSEFNCNEDSSYACLPNENITELLQFCYPLQIISIEKGVCLYLTKKKSEPKHIDCNHFRYGCPSSAYWGSTIYNYPSCVSVGNGCFLAEPFCKSTTQHTGQKGQQGSHGNDMILIPSLIGALVLCAIVFLSIFFYRRKKRNSKLQTIDEENPETLKLLSEKENAERNSKPKSNDEENPETLQLLSEKDYAESDYQKSIFDQWREDDSFFVSTKAANKVENVVKTNNLIIVVGHSGSGKSAIIQHIALKYREQGWVVKPMYSVEEIHYAYKDDHYMKDKTIFIFNDPIGKESFDEILYNSWQRYRETVNILIKSIKLFLSCRTSIILDQRADEFLKENRKIIDIDKSDIKLNKEEKTLMLEKHLFKDKPTKEEIDQILDTDMYFPLLCKISSHYSEEGKNKLTIFKEPVTVLSKEIKSYKNKIKDRYCALVCLVLFNDKICLKDLMENSILFSKSLQLCKLPPNTLPSTIFNELKKMEGCFVKKIGNAYSFYHDFVMEVTTFTLGTEHPVETIQCADISFLRRRVCLENYTSNDAFTISLSYDNIDELANRLYQELFGDRFLEVVLNPCLKEEKIVNCIIERLEKDNEKLEIMTKRKQTGHEQQKIKFYNEEMKKQWYIFRLEFVCLESALSPLFALIALQHDKISRFCLQKLQQNKTDLKNSYLFAAACCNGNEILIKSFTNEQTSELKKEKWGGMFPVHIVSVFHNHNLLDDIIKDSNEANMFTKDDPPFTPLNLASLNSMEDEKECFSAAALRRDKTVQRLIQKGADVNLCKKNKDWCISPLFTACYMGYESTAQLLLKNGAEVNLCMEDGRSPLWIACYKGHEITAQLLLKNGAKVNLRDNYGNGPLHRACDKGHDSTAQLLLKNGAEVNLCNTIGNAPLHMACDKGHESTAQLLLKNGAEVNLCNSYEYAPLHMACDKGHESTAQLLLKNGAEVNFCTEDGRSPLWIARHNNRESIVQLLLKNGAEAICMEDDSSDSSDSERFLFRERTFTYGL</sequence>
<feature type="signal peptide" evidence="6">
    <location>
        <begin position="1"/>
        <end position="28"/>
    </location>
</feature>
<dbReference type="InterPro" id="IPR002110">
    <property type="entry name" value="Ankyrin_rpt"/>
</dbReference>
<dbReference type="Pfam" id="PF12796">
    <property type="entry name" value="Ank_2"/>
    <property type="match status" value="2"/>
</dbReference>
<organism evidence="8 9">
    <name type="scientific">Crassostrea virginica</name>
    <name type="common">Eastern oyster</name>
    <dbReference type="NCBI Taxonomy" id="6565"/>
    <lineage>
        <taxon>Eukaryota</taxon>
        <taxon>Metazoa</taxon>
        <taxon>Spiralia</taxon>
        <taxon>Lophotrochozoa</taxon>
        <taxon>Mollusca</taxon>
        <taxon>Bivalvia</taxon>
        <taxon>Autobranchia</taxon>
        <taxon>Pteriomorphia</taxon>
        <taxon>Ostreida</taxon>
        <taxon>Ostreoidea</taxon>
        <taxon>Ostreidae</taxon>
        <taxon>Crassostrea</taxon>
    </lineage>
</organism>
<dbReference type="InterPro" id="IPR051637">
    <property type="entry name" value="Ank_repeat_dom-contain_49"/>
</dbReference>
<evidence type="ECO:0000313" key="10">
    <source>
        <dbReference type="RefSeq" id="XP_022337102.1"/>
    </source>
</evidence>
<dbReference type="Pfam" id="PF20720">
    <property type="entry name" value="nSTAND3"/>
    <property type="match status" value="1"/>
</dbReference>